<protein>
    <submittedName>
        <fullName evidence="3">Uncharacterized protein</fullName>
    </submittedName>
</protein>
<feature type="transmembrane region" description="Helical" evidence="2">
    <location>
        <begin position="6"/>
        <end position="23"/>
    </location>
</feature>
<accession>A0A2P8D3P3</accession>
<evidence type="ECO:0000313" key="3">
    <source>
        <dbReference type="EMBL" id="PSK91840.1"/>
    </source>
</evidence>
<dbReference type="AlphaFoldDB" id="A0A2P8D3P3"/>
<feature type="region of interest" description="Disordered" evidence="1">
    <location>
        <begin position="162"/>
        <end position="210"/>
    </location>
</feature>
<comment type="caution">
    <text evidence="3">The sequence shown here is derived from an EMBL/GenBank/DDBJ whole genome shotgun (WGS) entry which is preliminary data.</text>
</comment>
<sequence>MNLVSSIGLGLTVVLLLAAGWALRRASAAEHRRELDVQRDGGALPRPTRAVRGADRAAVVRAVRTGTRCADPDLAPAAADRAQRGLASLYSPWARTGWGLLVASQACNAAWIGLRSGGDLAWAGPGLGAVLLAAAVGWWAWWAPHRCYQARRALALNRHGTGAAESDTAESAAEAEDAAEPPAERDEPAAGGAEPGPEREERLGTGPDAG</sequence>
<evidence type="ECO:0000256" key="2">
    <source>
        <dbReference type="SAM" id="Phobius"/>
    </source>
</evidence>
<evidence type="ECO:0000313" key="4">
    <source>
        <dbReference type="Proteomes" id="UP000240542"/>
    </source>
</evidence>
<reference evidence="3 4" key="1">
    <citation type="submission" date="2018-03" db="EMBL/GenBank/DDBJ databases">
        <title>Genomic Encyclopedia of Archaeal and Bacterial Type Strains, Phase II (KMG-II): from individual species to whole genera.</title>
        <authorList>
            <person name="Goeker M."/>
        </authorList>
    </citation>
    <scope>NUCLEOTIDE SEQUENCE [LARGE SCALE GENOMIC DNA]</scope>
    <source>
        <strain evidence="3 4">DSM 45312</strain>
    </source>
</reference>
<dbReference type="EMBL" id="PYGA01000019">
    <property type="protein sequence ID" value="PSK91840.1"/>
    <property type="molecule type" value="Genomic_DNA"/>
</dbReference>
<evidence type="ECO:0000256" key="1">
    <source>
        <dbReference type="SAM" id="MobiDB-lite"/>
    </source>
</evidence>
<dbReference type="Proteomes" id="UP000240542">
    <property type="component" value="Unassembled WGS sequence"/>
</dbReference>
<keyword evidence="2" id="KW-1133">Transmembrane helix</keyword>
<gene>
    <name evidence="3" type="ORF">CLV63_119121</name>
</gene>
<feature type="compositionally biased region" description="Low complexity" evidence="1">
    <location>
        <begin position="162"/>
        <end position="172"/>
    </location>
</feature>
<feature type="transmembrane region" description="Helical" evidence="2">
    <location>
        <begin position="120"/>
        <end position="142"/>
    </location>
</feature>
<keyword evidence="4" id="KW-1185">Reference proteome</keyword>
<proteinExistence type="predicted"/>
<keyword evidence="2" id="KW-0812">Transmembrane</keyword>
<organism evidence="3 4">
    <name type="scientific">Murinocardiopsis flavida</name>
    <dbReference type="NCBI Taxonomy" id="645275"/>
    <lineage>
        <taxon>Bacteria</taxon>
        <taxon>Bacillati</taxon>
        <taxon>Actinomycetota</taxon>
        <taxon>Actinomycetes</taxon>
        <taxon>Streptosporangiales</taxon>
        <taxon>Nocardiopsidaceae</taxon>
        <taxon>Murinocardiopsis</taxon>
    </lineage>
</organism>
<keyword evidence="2" id="KW-0472">Membrane</keyword>
<name>A0A2P8D3P3_9ACTN</name>